<keyword evidence="1" id="KW-0479">Metal-binding</keyword>
<dbReference type="SMART" id="SM00317">
    <property type="entry name" value="SET"/>
    <property type="match status" value="1"/>
</dbReference>
<dbReference type="Pfam" id="PF01753">
    <property type="entry name" value="zf-MYND"/>
    <property type="match status" value="1"/>
</dbReference>
<dbReference type="GO" id="GO:0008270">
    <property type="term" value="F:zinc ion binding"/>
    <property type="evidence" value="ECO:0007669"/>
    <property type="project" value="UniProtKB-KW"/>
</dbReference>
<dbReference type="SUPFAM" id="SSF82199">
    <property type="entry name" value="SET domain"/>
    <property type="match status" value="1"/>
</dbReference>
<dbReference type="InterPro" id="IPR002893">
    <property type="entry name" value="Znf_MYND"/>
</dbReference>
<name>A0A7R8VIQ9_TIMDO</name>
<reference evidence="7" key="1">
    <citation type="submission" date="2020-11" db="EMBL/GenBank/DDBJ databases">
        <authorList>
            <person name="Tran Van P."/>
        </authorList>
    </citation>
    <scope>NUCLEOTIDE SEQUENCE</scope>
</reference>
<dbReference type="SUPFAM" id="SSF144232">
    <property type="entry name" value="HIT/MYND zinc finger-like"/>
    <property type="match status" value="1"/>
</dbReference>
<keyword evidence="2 4" id="KW-0863">Zinc-finger</keyword>
<dbReference type="Gene3D" id="1.10.220.160">
    <property type="match status" value="1"/>
</dbReference>
<dbReference type="PROSITE" id="PS50865">
    <property type="entry name" value="ZF_MYND_2"/>
    <property type="match status" value="1"/>
</dbReference>
<feature type="domain" description="SET" evidence="5">
    <location>
        <begin position="42"/>
        <end position="279"/>
    </location>
</feature>
<dbReference type="Gene3D" id="2.170.270.10">
    <property type="entry name" value="SET domain"/>
    <property type="match status" value="1"/>
</dbReference>
<dbReference type="EMBL" id="OA566483">
    <property type="protein sequence ID" value="CAD7198976.1"/>
    <property type="molecule type" value="Genomic_DNA"/>
</dbReference>
<organism evidence="7">
    <name type="scientific">Timema douglasi</name>
    <name type="common">Walking stick</name>
    <dbReference type="NCBI Taxonomy" id="61478"/>
    <lineage>
        <taxon>Eukaryota</taxon>
        <taxon>Metazoa</taxon>
        <taxon>Ecdysozoa</taxon>
        <taxon>Arthropoda</taxon>
        <taxon>Hexapoda</taxon>
        <taxon>Insecta</taxon>
        <taxon>Pterygota</taxon>
        <taxon>Neoptera</taxon>
        <taxon>Polyneoptera</taxon>
        <taxon>Phasmatodea</taxon>
        <taxon>Timematodea</taxon>
        <taxon>Timematoidea</taxon>
        <taxon>Timematidae</taxon>
        <taxon>Timema</taxon>
    </lineage>
</organism>
<evidence type="ECO:0000256" key="3">
    <source>
        <dbReference type="ARBA" id="ARBA00022833"/>
    </source>
</evidence>
<dbReference type="PROSITE" id="PS01360">
    <property type="entry name" value="ZF_MYND_1"/>
    <property type="match status" value="1"/>
</dbReference>
<evidence type="ECO:0000256" key="2">
    <source>
        <dbReference type="ARBA" id="ARBA00022771"/>
    </source>
</evidence>
<evidence type="ECO:0000313" key="7">
    <source>
        <dbReference type="EMBL" id="CAD7198976.1"/>
    </source>
</evidence>
<dbReference type="GO" id="GO:0008276">
    <property type="term" value="F:protein methyltransferase activity"/>
    <property type="evidence" value="ECO:0007669"/>
    <property type="project" value="UniProtKB-ARBA"/>
</dbReference>
<dbReference type="GO" id="GO:0008757">
    <property type="term" value="F:S-adenosylmethionine-dependent methyltransferase activity"/>
    <property type="evidence" value="ECO:0007669"/>
    <property type="project" value="UniProtKB-ARBA"/>
</dbReference>
<dbReference type="PANTHER" id="PTHR46455:SF4">
    <property type="entry name" value="GH11294P"/>
    <property type="match status" value="1"/>
</dbReference>
<accession>A0A7R8VIQ9</accession>
<evidence type="ECO:0000256" key="4">
    <source>
        <dbReference type="PROSITE-ProRule" id="PRU00134"/>
    </source>
</evidence>
<dbReference type="InterPro" id="IPR053010">
    <property type="entry name" value="SET_SmydA-8"/>
</dbReference>
<dbReference type="Gene3D" id="6.10.140.2220">
    <property type="match status" value="2"/>
</dbReference>
<gene>
    <name evidence="7" type="ORF">TDIB3V08_LOCUS5249</name>
</gene>
<keyword evidence="3" id="KW-0862">Zinc</keyword>
<evidence type="ECO:0000259" key="5">
    <source>
        <dbReference type="PROSITE" id="PS50280"/>
    </source>
</evidence>
<dbReference type="InterPro" id="IPR046341">
    <property type="entry name" value="SET_dom_sf"/>
</dbReference>
<dbReference type="Pfam" id="PF00856">
    <property type="entry name" value="SET"/>
    <property type="match status" value="1"/>
</dbReference>
<dbReference type="PANTHER" id="PTHR46455">
    <property type="entry name" value="SET AND MYND DOMAIN CONTAINING, ARTHROPOD-SPECIFIC, MEMBER 4, ISOFORM A"/>
    <property type="match status" value="1"/>
</dbReference>
<evidence type="ECO:0000256" key="1">
    <source>
        <dbReference type="ARBA" id="ARBA00022723"/>
    </source>
</evidence>
<evidence type="ECO:0000259" key="6">
    <source>
        <dbReference type="PROSITE" id="PS50865"/>
    </source>
</evidence>
<dbReference type="PROSITE" id="PS50280">
    <property type="entry name" value="SET"/>
    <property type="match status" value="1"/>
</dbReference>
<dbReference type="CDD" id="cd20071">
    <property type="entry name" value="SET_SMYD"/>
    <property type="match status" value="1"/>
</dbReference>
<dbReference type="InterPro" id="IPR001214">
    <property type="entry name" value="SET_dom"/>
</dbReference>
<protein>
    <recommendedName>
        <fullName evidence="8">SET domain-containing protein</fullName>
    </recommendedName>
</protein>
<sequence length="683" mass="77618">MVGVCAVCSKDATQTCEGCHLRDYCTWEHQQKDWEKHIVTCKPFKVERSSFLGRHLVSTRPIKSGEVVLKEAPLVVGPSQLGIPVCVGCYKRLTTPGAITCPRCGWPACGLECTLSPQHQPECEMTSTKRKIKVKITNLDSPQQPEYRCLTVLRCLYQREHNPQCWDKIMGLEPHSEKRIRCGKYEEDRVHVATFIRQFFQLEDEFSEEDILKICGVVQINSYFIPLTDPQHAAVYGTASFIEHNCRPNCSKTFTETNELMIRVAIPVEKGDHLSISYTEQTWGTARRRHHLSQELLLCCCERCKDPAELGTLYSAIRCRSGNCEGYLVPDNPLVNLDTRDDASNEQYPYSGCTSWSCLLCGSSKQPQEVYQLLKRVESDIKETGEMDVELRERLLSRLEGEVLHPNHYFLTELRGGLAQTYGRVGPEGLTEISDKRLERKMELCRQVLALADILFPAETRVRGMLMFELHESLAEETRRGADKGDMNLLQLKHKIQVGGASNPVFFYQQEYLYLLKVSGQVTQCCCDHRNSITFCRSEVGGASNPVFFYQQEYLYLLKVSGQVTQCCCDHRNSITFCRSEVGGASNPVFFYQQEYLYLLKVSGQVTQCCCDHRNSITFCRSEESQHLLTGAEKMLSSEPEMIPEGEIAVEVKRRILDQEASQMNGSTQNELLSQTKCVSMGM</sequence>
<feature type="domain" description="MYND-type" evidence="6">
    <location>
        <begin position="5"/>
        <end position="41"/>
    </location>
</feature>
<dbReference type="GO" id="GO:0008170">
    <property type="term" value="F:N-methyltransferase activity"/>
    <property type="evidence" value="ECO:0007669"/>
    <property type="project" value="UniProtKB-ARBA"/>
</dbReference>
<dbReference type="AlphaFoldDB" id="A0A7R8VIQ9"/>
<proteinExistence type="predicted"/>
<evidence type="ECO:0008006" key="8">
    <source>
        <dbReference type="Google" id="ProtNLM"/>
    </source>
</evidence>